<evidence type="ECO:0000313" key="9">
    <source>
        <dbReference type="EMBL" id="RDB79993.1"/>
    </source>
</evidence>
<feature type="transmembrane region" description="Helical" evidence="7">
    <location>
        <begin position="249"/>
        <end position="269"/>
    </location>
</feature>
<dbReference type="InterPro" id="IPR038330">
    <property type="entry name" value="TspO/MBR-related_sf"/>
</dbReference>
<dbReference type="GeneID" id="69511646"/>
<dbReference type="EMBL" id="VEVP01000008">
    <property type="protein sequence ID" value="TNU92525.1"/>
    <property type="molecule type" value="Genomic_DNA"/>
</dbReference>
<dbReference type="PANTHER" id="PTHR33802">
    <property type="entry name" value="SI:CH211-161H7.5-RELATED"/>
    <property type="match status" value="1"/>
</dbReference>
<protein>
    <submittedName>
        <fullName evidence="10">Tryptophan-rich sensory protein</fullName>
    </submittedName>
</protein>
<dbReference type="EMBL" id="PPTY01000019">
    <property type="protein sequence ID" value="RDB84019.1"/>
    <property type="molecule type" value="Genomic_DNA"/>
</dbReference>
<dbReference type="AlphaFoldDB" id="A0A369N2K1"/>
<gene>
    <name evidence="11" type="ORF">C1853_11740</name>
    <name evidence="10" type="ORF">C1871_10410</name>
    <name evidence="9" type="ORF">C1872_07415</name>
    <name evidence="8" type="ORF">C1875_13130</name>
    <name evidence="12" type="ORF">FIC87_05330</name>
</gene>
<evidence type="ECO:0000256" key="2">
    <source>
        <dbReference type="ARBA" id="ARBA00007524"/>
    </source>
</evidence>
<evidence type="ECO:0000313" key="8">
    <source>
        <dbReference type="EMBL" id="RDB67658.1"/>
    </source>
</evidence>
<evidence type="ECO:0000256" key="3">
    <source>
        <dbReference type="ARBA" id="ARBA00022692"/>
    </source>
</evidence>
<keyword evidence="3 7" id="KW-0812">Transmembrane</keyword>
<feature type="transmembrane region" description="Helical" evidence="7">
    <location>
        <begin position="32"/>
        <end position="54"/>
    </location>
</feature>
<keyword evidence="5 7" id="KW-0472">Membrane</keyword>
<evidence type="ECO:0000313" key="12">
    <source>
        <dbReference type="EMBL" id="TNU92525.1"/>
    </source>
</evidence>
<dbReference type="Proteomes" id="UP000253915">
    <property type="component" value="Unassembled WGS sequence"/>
</dbReference>
<reference evidence="12" key="3">
    <citation type="submission" date="2019-06" db="EMBL/GenBank/DDBJ databases">
        <authorList>
            <person name="Bisanz J.E."/>
            <person name="Turnbaugh P.J."/>
        </authorList>
    </citation>
    <scope>NUCLEOTIDE SEQUENCE</scope>
    <source>
        <strain evidence="12">SECO-MT75m2</strain>
    </source>
</reference>
<dbReference type="Proteomes" id="UP000253970">
    <property type="component" value="Unassembled WGS sequence"/>
</dbReference>
<feature type="region of interest" description="Disordered" evidence="6">
    <location>
        <begin position="1"/>
        <end position="22"/>
    </location>
</feature>
<evidence type="ECO:0000313" key="15">
    <source>
        <dbReference type="Proteomes" id="UP000253915"/>
    </source>
</evidence>
<dbReference type="InterPro" id="IPR004307">
    <property type="entry name" value="TspO_MBR"/>
</dbReference>
<reference evidence="12 17" key="1">
    <citation type="journal article" date="2005" name="Appl. Environ. Microbiol.">
        <title>Intestinal bacterial communities that produce active estrogen-like compounds enterodiol and enterolactone in humans.</title>
        <authorList>
            <person name="Clavel T."/>
            <person name="Henderson G."/>
            <person name="Alpert C.A."/>
            <person name="Philippe C."/>
            <person name="Rigottier-Gois L."/>
            <person name="Dore J."/>
            <person name="Blaut M."/>
        </authorList>
    </citation>
    <scope>NUCLEOTIDE SEQUENCE [LARGE SCALE GENOMIC DNA]</scope>
    <source>
        <strain evidence="12 17">SECO-MT75m2</strain>
    </source>
</reference>
<comment type="caution">
    <text evidence="10">The sequence shown here is derived from an EMBL/GenBank/DDBJ whole genome shotgun (WGS) entry which is preliminary data.</text>
</comment>
<evidence type="ECO:0000313" key="16">
    <source>
        <dbReference type="Proteomes" id="UP000253970"/>
    </source>
</evidence>
<evidence type="ECO:0000313" key="17">
    <source>
        <dbReference type="Proteomes" id="UP000312594"/>
    </source>
</evidence>
<name>A0A369N2K1_EGGLN</name>
<dbReference type="RefSeq" id="WP_009306410.1">
    <property type="nucleotide sequence ID" value="NZ_AP025575.1"/>
</dbReference>
<feature type="transmembrane region" description="Helical" evidence="7">
    <location>
        <begin position="168"/>
        <end position="193"/>
    </location>
</feature>
<evidence type="ECO:0000313" key="13">
    <source>
        <dbReference type="Proteomes" id="UP000253752"/>
    </source>
</evidence>
<feature type="transmembrane region" description="Helical" evidence="7">
    <location>
        <begin position="110"/>
        <end position="130"/>
    </location>
</feature>
<comment type="subcellular location">
    <subcellularLocation>
        <location evidence="1">Membrane</location>
        <topology evidence="1">Multi-pass membrane protein</topology>
    </subcellularLocation>
</comment>
<organism evidence="10 14">
    <name type="scientific">Eggerthella lenta</name>
    <name type="common">Eubacterium lentum</name>
    <dbReference type="NCBI Taxonomy" id="84112"/>
    <lineage>
        <taxon>Bacteria</taxon>
        <taxon>Bacillati</taxon>
        <taxon>Actinomycetota</taxon>
        <taxon>Coriobacteriia</taxon>
        <taxon>Eggerthellales</taxon>
        <taxon>Eggerthellaceae</taxon>
        <taxon>Eggerthella</taxon>
    </lineage>
</organism>
<feature type="transmembrane region" description="Helical" evidence="7">
    <location>
        <begin position="226"/>
        <end position="243"/>
    </location>
</feature>
<evidence type="ECO:0000313" key="14">
    <source>
        <dbReference type="Proteomes" id="UP000253857"/>
    </source>
</evidence>
<dbReference type="EMBL" id="PPTU01000028">
    <property type="protein sequence ID" value="RDB67658.1"/>
    <property type="molecule type" value="Genomic_DNA"/>
</dbReference>
<dbReference type="Pfam" id="PF03073">
    <property type="entry name" value="TspO_MBR"/>
    <property type="match status" value="1"/>
</dbReference>
<dbReference type="Proteomes" id="UP000312594">
    <property type="component" value="Unassembled WGS sequence"/>
</dbReference>
<evidence type="ECO:0000313" key="11">
    <source>
        <dbReference type="EMBL" id="RDC36138.1"/>
    </source>
</evidence>
<dbReference type="PANTHER" id="PTHR33802:SF1">
    <property type="entry name" value="XK-RELATED PROTEIN"/>
    <property type="match status" value="1"/>
</dbReference>
<dbReference type="Proteomes" id="UP000253857">
    <property type="component" value="Unassembled WGS sequence"/>
</dbReference>
<dbReference type="EMBL" id="PPTX01000009">
    <property type="protein sequence ID" value="RDB79993.1"/>
    <property type="molecule type" value="Genomic_DNA"/>
</dbReference>
<keyword evidence="4 7" id="KW-1133">Transmembrane helix</keyword>
<reference evidence="13 14" key="2">
    <citation type="journal article" date="2018" name="Elife">
        <title>Discovery and characterization of a prevalent human gut bacterial enzyme sufficient for the inactivation of a family of plant toxins.</title>
        <authorList>
            <person name="Koppel N."/>
            <person name="Bisanz J.E."/>
            <person name="Pandelia M.E."/>
            <person name="Turnbaugh P.J."/>
            <person name="Balskus E.P."/>
        </authorList>
    </citation>
    <scope>NUCLEOTIDE SEQUENCE [LARGE SCALE GENOMIC DNA]</scope>
    <source>
        <strain evidence="11 15">16A</strain>
        <strain evidence="10 14">FAA1-1-60AUCSF</strain>
        <strain evidence="9 13">MR1 #12</strain>
        <strain evidence="8 16">W1 BHI 6</strain>
    </source>
</reference>
<evidence type="ECO:0000313" key="10">
    <source>
        <dbReference type="EMBL" id="RDB84019.1"/>
    </source>
</evidence>
<dbReference type="Proteomes" id="UP000253752">
    <property type="component" value="Unassembled WGS sequence"/>
</dbReference>
<accession>A0A369N2K1</accession>
<dbReference type="GO" id="GO:0016020">
    <property type="term" value="C:membrane"/>
    <property type="evidence" value="ECO:0007669"/>
    <property type="project" value="UniProtKB-SubCell"/>
</dbReference>
<evidence type="ECO:0000256" key="6">
    <source>
        <dbReference type="SAM" id="MobiDB-lite"/>
    </source>
</evidence>
<dbReference type="OMA" id="YVFSIWG"/>
<sequence length="279" mass="30427">MPNHAYRAASAPSVVQRARNTRTGRKLERGGYLTVETVTMWIVYALTLIGNAVIEGGRVGGTTSADIAYGVFTWFTPAGYVFAIWSLIYVAMVVWLVAYTRTAPVRADRFTMTSILFIASCALNVLWLALWHFELVAVSFIVILAEWLVLAALYLNVRRTMKTASGRVPVSIYTAWVTVATLANMAILVTRALDGGIPFFNGLFTILLTAGVLAFGYVMRKAYDDMAFQLVFLWALIGVGVNVSGASAFTAAVVFLLCVVGAILTFAPIGSMRKLVRQN</sequence>
<evidence type="ECO:0000256" key="4">
    <source>
        <dbReference type="ARBA" id="ARBA00022989"/>
    </source>
</evidence>
<evidence type="ECO:0000256" key="5">
    <source>
        <dbReference type="ARBA" id="ARBA00023136"/>
    </source>
</evidence>
<evidence type="ECO:0000256" key="7">
    <source>
        <dbReference type="SAM" id="Phobius"/>
    </source>
</evidence>
<feature type="transmembrane region" description="Helical" evidence="7">
    <location>
        <begin position="74"/>
        <end position="98"/>
    </location>
</feature>
<dbReference type="EMBL" id="PPUQ01000018">
    <property type="protein sequence ID" value="RDC36138.1"/>
    <property type="molecule type" value="Genomic_DNA"/>
</dbReference>
<proteinExistence type="inferred from homology"/>
<feature type="transmembrane region" description="Helical" evidence="7">
    <location>
        <begin position="136"/>
        <end position="156"/>
    </location>
</feature>
<evidence type="ECO:0000256" key="1">
    <source>
        <dbReference type="ARBA" id="ARBA00004141"/>
    </source>
</evidence>
<dbReference type="Gene3D" id="1.20.1260.100">
    <property type="entry name" value="TspO/MBR protein"/>
    <property type="match status" value="1"/>
</dbReference>
<comment type="similarity">
    <text evidence="2">Belongs to the TspO/BZRP family.</text>
</comment>
<feature type="transmembrane region" description="Helical" evidence="7">
    <location>
        <begin position="199"/>
        <end position="219"/>
    </location>
</feature>